<organism evidence="3">
    <name type="scientific">Selaginella moellendorffii</name>
    <name type="common">Spikemoss</name>
    <dbReference type="NCBI Taxonomy" id="88036"/>
    <lineage>
        <taxon>Eukaryota</taxon>
        <taxon>Viridiplantae</taxon>
        <taxon>Streptophyta</taxon>
        <taxon>Embryophyta</taxon>
        <taxon>Tracheophyta</taxon>
        <taxon>Lycopodiopsida</taxon>
        <taxon>Selaginellales</taxon>
        <taxon>Selaginellaceae</taxon>
        <taxon>Selaginella</taxon>
    </lineage>
</organism>
<dbReference type="EMBL" id="GL377578">
    <property type="protein sequence ID" value="EFJ28971.1"/>
    <property type="molecule type" value="Genomic_DNA"/>
</dbReference>
<evidence type="ECO:0000256" key="1">
    <source>
        <dbReference type="SAM" id="MobiDB-lite"/>
    </source>
</evidence>
<dbReference type="Gramene" id="EFJ28971">
    <property type="protein sequence ID" value="EFJ28971"/>
    <property type="gene ID" value="SELMODRAFT_410858"/>
</dbReference>
<protein>
    <submittedName>
        <fullName evidence="2">Uncharacterized protein</fullName>
    </submittedName>
</protein>
<evidence type="ECO:0000313" key="3">
    <source>
        <dbReference type="Proteomes" id="UP000001514"/>
    </source>
</evidence>
<evidence type="ECO:0000313" key="2">
    <source>
        <dbReference type="EMBL" id="EFJ28971.1"/>
    </source>
</evidence>
<feature type="region of interest" description="Disordered" evidence="1">
    <location>
        <begin position="102"/>
        <end position="141"/>
    </location>
</feature>
<accession>D8RG35</accession>
<dbReference type="HOGENOM" id="CLU_1252473_0_0_1"/>
<name>D8RG35_SELML</name>
<keyword evidence="3" id="KW-1185">Reference proteome</keyword>
<dbReference type="Proteomes" id="UP000001514">
    <property type="component" value="Unassembled WGS sequence"/>
</dbReference>
<gene>
    <name evidence="2" type="ORF">SELMODRAFT_410858</name>
</gene>
<sequence>MGEGVIAVDPSELPTSSSLFYLCSSCLSTCCMYSLCGPHTNRRFFVTYVYTVFGKEVLDLMEKLLERPLPYAIALVTLEELASGAHNQSFDNKLPTIGFQATRSSSNDRLPRLSVSSSRGWQDELPSQEVSGAKPHKHSPSVQQVYQSVRETQEEAGFLGQLPQVSNVCQPNGGRIQSMQIPCYIKLGIQVSTMPEEMYKVSIKLASPDCHPEIWAVHWTV</sequence>
<proteinExistence type="predicted"/>
<reference evidence="2 3" key="1">
    <citation type="journal article" date="2011" name="Science">
        <title>The Selaginella genome identifies genetic changes associated with the evolution of vascular plants.</title>
        <authorList>
            <person name="Banks J.A."/>
            <person name="Nishiyama T."/>
            <person name="Hasebe M."/>
            <person name="Bowman J.L."/>
            <person name="Gribskov M."/>
            <person name="dePamphilis C."/>
            <person name="Albert V.A."/>
            <person name="Aono N."/>
            <person name="Aoyama T."/>
            <person name="Ambrose B.A."/>
            <person name="Ashton N.W."/>
            <person name="Axtell M.J."/>
            <person name="Barker E."/>
            <person name="Barker M.S."/>
            <person name="Bennetzen J.L."/>
            <person name="Bonawitz N.D."/>
            <person name="Chapple C."/>
            <person name="Cheng C."/>
            <person name="Correa L.G."/>
            <person name="Dacre M."/>
            <person name="DeBarry J."/>
            <person name="Dreyer I."/>
            <person name="Elias M."/>
            <person name="Engstrom E.M."/>
            <person name="Estelle M."/>
            <person name="Feng L."/>
            <person name="Finet C."/>
            <person name="Floyd S.K."/>
            <person name="Frommer W.B."/>
            <person name="Fujita T."/>
            <person name="Gramzow L."/>
            <person name="Gutensohn M."/>
            <person name="Harholt J."/>
            <person name="Hattori M."/>
            <person name="Heyl A."/>
            <person name="Hirai T."/>
            <person name="Hiwatashi Y."/>
            <person name="Ishikawa M."/>
            <person name="Iwata M."/>
            <person name="Karol K.G."/>
            <person name="Koehler B."/>
            <person name="Kolukisaoglu U."/>
            <person name="Kubo M."/>
            <person name="Kurata T."/>
            <person name="Lalonde S."/>
            <person name="Li K."/>
            <person name="Li Y."/>
            <person name="Litt A."/>
            <person name="Lyons E."/>
            <person name="Manning G."/>
            <person name="Maruyama T."/>
            <person name="Michael T.P."/>
            <person name="Mikami K."/>
            <person name="Miyazaki S."/>
            <person name="Morinaga S."/>
            <person name="Murata T."/>
            <person name="Mueller-Roeber B."/>
            <person name="Nelson D.R."/>
            <person name="Obara M."/>
            <person name="Oguri Y."/>
            <person name="Olmstead R.G."/>
            <person name="Onodera N."/>
            <person name="Petersen B.L."/>
            <person name="Pils B."/>
            <person name="Prigge M."/>
            <person name="Rensing S.A."/>
            <person name="Riano-Pachon D.M."/>
            <person name="Roberts A.W."/>
            <person name="Sato Y."/>
            <person name="Scheller H.V."/>
            <person name="Schulz B."/>
            <person name="Schulz C."/>
            <person name="Shakirov E.V."/>
            <person name="Shibagaki N."/>
            <person name="Shinohara N."/>
            <person name="Shippen D.E."/>
            <person name="Soerensen I."/>
            <person name="Sotooka R."/>
            <person name="Sugimoto N."/>
            <person name="Sugita M."/>
            <person name="Sumikawa N."/>
            <person name="Tanurdzic M."/>
            <person name="Theissen G."/>
            <person name="Ulvskov P."/>
            <person name="Wakazuki S."/>
            <person name="Weng J.K."/>
            <person name="Willats W.W."/>
            <person name="Wipf D."/>
            <person name="Wolf P.G."/>
            <person name="Yang L."/>
            <person name="Zimmer A.D."/>
            <person name="Zhu Q."/>
            <person name="Mitros T."/>
            <person name="Hellsten U."/>
            <person name="Loque D."/>
            <person name="Otillar R."/>
            <person name="Salamov A."/>
            <person name="Schmutz J."/>
            <person name="Shapiro H."/>
            <person name="Lindquist E."/>
            <person name="Lucas S."/>
            <person name="Rokhsar D."/>
            <person name="Grigoriev I.V."/>
        </authorList>
    </citation>
    <scope>NUCLEOTIDE SEQUENCE [LARGE SCALE GENOMIC DNA]</scope>
</reference>
<feature type="compositionally biased region" description="Polar residues" evidence="1">
    <location>
        <begin position="102"/>
        <end position="120"/>
    </location>
</feature>
<dbReference type="KEGG" id="smo:SELMODRAFT_410858"/>
<dbReference type="AlphaFoldDB" id="D8RG35"/>
<dbReference type="InParanoid" id="D8RG35"/>